<evidence type="ECO:0000256" key="2">
    <source>
        <dbReference type="ARBA" id="ARBA00023125"/>
    </source>
</evidence>
<gene>
    <name evidence="6" type="ORF">FPZ08_07535</name>
</gene>
<evidence type="ECO:0000313" key="6">
    <source>
        <dbReference type="EMBL" id="QDZ10615.1"/>
    </source>
</evidence>
<feature type="DNA-binding region" description="H-T-H motif" evidence="4">
    <location>
        <begin position="40"/>
        <end position="59"/>
    </location>
</feature>
<feature type="domain" description="HTH tetR-type" evidence="5">
    <location>
        <begin position="17"/>
        <end position="77"/>
    </location>
</feature>
<dbReference type="EMBL" id="CP042304">
    <property type="protein sequence ID" value="QDZ10615.1"/>
    <property type="molecule type" value="Genomic_DNA"/>
</dbReference>
<dbReference type="Pfam" id="PF00440">
    <property type="entry name" value="TetR_N"/>
    <property type="match status" value="1"/>
</dbReference>
<keyword evidence="7" id="KW-1185">Reference proteome</keyword>
<dbReference type="InterPro" id="IPR039536">
    <property type="entry name" value="TetR_C_Proteobacteria"/>
</dbReference>
<dbReference type="GO" id="GO:0003700">
    <property type="term" value="F:DNA-binding transcription factor activity"/>
    <property type="evidence" value="ECO:0007669"/>
    <property type="project" value="TreeGrafter"/>
</dbReference>
<dbReference type="KEGG" id="dea:FPZ08_07535"/>
<dbReference type="InterPro" id="IPR050109">
    <property type="entry name" value="HTH-type_TetR-like_transc_reg"/>
</dbReference>
<dbReference type="GO" id="GO:0000976">
    <property type="term" value="F:transcription cis-regulatory region binding"/>
    <property type="evidence" value="ECO:0007669"/>
    <property type="project" value="TreeGrafter"/>
</dbReference>
<evidence type="ECO:0000256" key="3">
    <source>
        <dbReference type="ARBA" id="ARBA00023163"/>
    </source>
</evidence>
<dbReference type="AlphaFoldDB" id="A0A5B8LS88"/>
<dbReference type="PROSITE" id="PS50977">
    <property type="entry name" value="HTH_TETR_2"/>
    <property type="match status" value="1"/>
</dbReference>
<evidence type="ECO:0000256" key="4">
    <source>
        <dbReference type="PROSITE-ProRule" id="PRU00335"/>
    </source>
</evidence>
<dbReference type="PANTHER" id="PTHR30055">
    <property type="entry name" value="HTH-TYPE TRANSCRIPTIONAL REGULATOR RUTR"/>
    <property type="match status" value="1"/>
</dbReference>
<accession>A0A5B8LS88</accession>
<organism evidence="6 7">
    <name type="scientific">Devosia ginsengisoli</name>
    <dbReference type="NCBI Taxonomy" id="400770"/>
    <lineage>
        <taxon>Bacteria</taxon>
        <taxon>Pseudomonadati</taxon>
        <taxon>Pseudomonadota</taxon>
        <taxon>Alphaproteobacteria</taxon>
        <taxon>Hyphomicrobiales</taxon>
        <taxon>Devosiaceae</taxon>
        <taxon>Devosia</taxon>
    </lineage>
</organism>
<sequence>MMAVDHDDVPVGAGRSERKRQAVLAAATETFLKAGYLGANMDEIAAMSGVSKQTVYKNFGSKEALFIEVVTSMTGAADLRVHTAPAEPESAAALERFLFDYAHRQLSVVMTPRLMQLRRLVIGEVSRFPDLARVLYERGPQRAMQVLAGIFGRLDRRALLACPEPEVAATNFNWLVMAEPVNRAMLMGDGELPDDAQLRVVAKEAVRVFLAAYGRQGS</sequence>
<keyword evidence="3" id="KW-0804">Transcription</keyword>
<reference evidence="6 7" key="1">
    <citation type="submission" date="2019-07" db="EMBL/GenBank/DDBJ databases">
        <title>Full genome sequence of Devosia sp. Gsoil 520.</title>
        <authorList>
            <person name="Im W.-T."/>
        </authorList>
    </citation>
    <scope>NUCLEOTIDE SEQUENCE [LARGE SCALE GENOMIC DNA]</scope>
    <source>
        <strain evidence="6 7">Gsoil 520</strain>
    </source>
</reference>
<keyword evidence="2 4" id="KW-0238">DNA-binding</keyword>
<proteinExistence type="predicted"/>
<dbReference type="OrthoDB" id="5292901at2"/>
<dbReference type="InterPro" id="IPR009057">
    <property type="entry name" value="Homeodomain-like_sf"/>
</dbReference>
<keyword evidence="1" id="KW-0805">Transcription regulation</keyword>
<dbReference type="PANTHER" id="PTHR30055:SF146">
    <property type="entry name" value="HTH-TYPE TRANSCRIPTIONAL DUAL REGULATOR CECR"/>
    <property type="match status" value="1"/>
</dbReference>
<dbReference type="Pfam" id="PF14246">
    <property type="entry name" value="TetR_C_7"/>
    <property type="match status" value="1"/>
</dbReference>
<dbReference type="Gene3D" id="1.10.357.10">
    <property type="entry name" value="Tetracycline Repressor, domain 2"/>
    <property type="match status" value="1"/>
</dbReference>
<protein>
    <submittedName>
        <fullName evidence="6">TetR/AcrR family transcriptional regulator</fullName>
    </submittedName>
</protein>
<dbReference type="PRINTS" id="PR00455">
    <property type="entry name" value="HTHTETR"/>
</dbReference>
<dbReference type="Proteomes" id="UP000315364">
    <property type="component" value="Chromosome"/>
</dbReference>
<evidence type="ECO:0000256" key="1">
    <source>
        <dbReference type="ARBA" id="ARBA00023015"/>
    </source>
</evidence>
<dbReference type="FunFam" id="1.10.10.60:FF:000141">
    <property type="entry name" value="TetR family transcriptional regulator"/>
    <property type="match status" value="1"/>
</dbReference>
<evidence type="ECO:0000259" key="5">
    <source>
        <dbReference type="PROSITE" id="PS50977"/>
    </source>
</evidence>
<evidence type="ECO:0000313" key="7">
    <source>
        <dbReference type="Proteomes" id="UP000315364"/>
    </source>
</evidence>
<dbReference type="SUPFAM" id="SSF46689">
    <property type="entry name" value="Homeodomain-like"/>
    <property type="match status" value="1"/>
</dbReference>
<name>A0A5B8LS88_9HYPH</name>
<dbReference type="InterPro" id="IPR001647">
    <property type="entry name" value="HTH_TetR"/>
</dbReference>